<dbReference type="Proteomes" id="UP000485058">
    <property type="component" value="Unassembled WGS sequence"/>
</dbReference>
<evidence type="ECO:0000313" key="1">
    <source>
        <dbReference type="EMBL" id="GFH10053.1"/>
    </source>
</evidence>
<evidence type="ECO:0000313" key="2">
    <source>
        <dbReference type="Proteomes" id="UP000485058"/>
    </source>
</evidence>
<name>A0A699YIX3_HAELA</name>
<sequence length="288" mass="30567">MEATGIRGLPAGVGAYIAVEIAVEVLCEECSVRSLSVQRLHFSSQPGRQRARSCSVMLGHHRPSSLAVAVLAFLFFVSDGVSAQLAYVISAPSPPQLAPRPPVPRLPTPLPQPPIVTGVDLLINFQGLDLWSLVTSWGSGMHALLDAQQPPSLSLQNLTAPGMCASQLLALNTSALFNTSLTAQELMPALSFFTMDVAQLLRDYLNDSSIAVQVPDFCAGNRTDTTFVVNRTLVNGTVPTLRVTAILPSWTPEAAAGELVRASTGLTRASLTEKEGERGCKGHDWPGG</sequence>
<dbReference type="EMBL" id="BLLF01000283">
    <property type="protein sequence ID" value="GFH10053.1"/>
    <property type="molecule type" value="Genomic_DNA"/>
</dbReference>
<gene>
    <name evidence="1" type="ORF">HaLaN_05300</name>
</gene>
<reference evidence="1 2" key="1">
    <citation type="submission" date="2020-02" db="EMBL/GenBank/DDBJ databases">
        <title>Draft genome sequence of Haematococcus lacustris strain NIES-144.</title>
        <authorList>
            <person name="Morimoto D."/>
            <person name="Nakagawa S."/>
            <person name="Yoshida T."/>
            <person name="Sawayama S."/>
        </authorList>
    </citation>
    <scope>NUCLEOTIDE SEQUENCE [LARGE SCALE GENOMIC DNA]</scope>
    <source>
        <strain evidence="1 2">NIES-144</strain>
    </source>
</reference>
<proteinExistence type="predicted"/>
<organism evidence="1 2">
    <name type="scientific">Haematococcus lacustris</name>
    <name type="common">Green alga</name>
    <name type="synonym">Haematococcus pluvialis</name>
    <dbReference type="NCBI Taxonomy" id="44745"/>
    <lineage>
        <taxon>Eukaryota</taxon>
        <taxon>Viridiplantae</taxon>
        <taxon>Chlorophyta</taxon>
        <taxon>core chlorophytes</taxon>
        <taxon>Chlorophyceae</taxon>
        <taxon>CS clade</taxon>
        <taxon>Chlamydomonadales</taxon>
        <taxon>Haematococcaceae</taxon>
        <taxon>Haematococcus</taxon>
    </lineage>
</organism>
<dbReference type="AlphaFoldDB" id="A0A699YIX3"/>
<keyword evidence="2" id="KW-1185">Reference proteome</keyword>
<comment type="caution">
    <text evidence="1">The sequence shown here is derived from an EMBL/GenBank/DDBJ whole genome shotgun (WGS) entry which is preliminary data.</text>
</comment>
<accession>A0A699YIX3</accession>
<protein>
    <submittedName>
        <fullName evidence="1">Uncharacterized protein</fullName>
    </submittedName>
</protein>